<gene>
    <name evidence="1" type="ORF">PBI_OVECHKIN_40</name>
</gene>
<sequence length="163" mass="17527">MGCLHPTYPCALAPCCYPTPTPLCTAPLYMQRPSAVQNSGLTRNPVTSKVSRMNMMLNTRYTKIDRHFGRCAVKGCATRRVIDGKPYVGEGTSAVPIFYGGFNGPQLIAAGLFCTEHNKHLTWTQLQARTNPEKTCNSVCMGAVGGSCDCACGGENHGKNHIG</sequence>
<dbReference type="KEGG" id="vg:26637673"/>
<keyword evidence="2" id="KW-1185">Reference proteome</keyword>
<dbReference type="GeneID" id="26637673"/>
<evidence type="ECO:0000313" key="1">
    <source>
        <dbReference type="EMBL" id="AKQ06942.1"/>
    </source>
</evidence>
<protein>
    <submittedName>
        <fullName evidence="1">Uncharacterized protein</fullName>
    </submittedName>
</protein>
<proteinExistence type="predicted"/>
<dbReference type="EMBL" id="KR824843">
    <property type="protein sequence ID" value="AKQ06942.1"/>
    <property type="molecule type" value="Genomic_DNA"/>
</dbReference>
<dbReference type="RefSeq" id="YP_009211204.1">
    <property type="nucleotide sequence ID" value="NC_028937.1"/>
</dbReference>
<organism evidence="1 2">
    <name type="scientific">Mycobacterium phage Ovechkin</name>
    <dbReference type="NCBI Taxonomy" id="1673889"/>
    <lineage>
        <taxon>Viruses</taxon>
        <taxon>Duplodnaviria</taxon>
        <taxon>Heunggongvirae</taxon>
        <taxon>Uroviricota</taxon>
        <taxon>Caudoviricetes</taxon>
        <taxon>Gracegardnervirinae</taxon>
        <taxon>Cheoctovirus</taxon>
        <taxon>Cheoctovirus ovechkin</taxon>
    </lineage>
</organism>
<evidence type="ECO:0000313" key="2">
    <source>
        <dbReference type="Proteomes" id="UP000201155"/>
    </source>
</evidence>
<accession>A0A0H4TI72</accession>
<reference evidence="1 2" key="1">
    <citation type="submission" date="2015-05" db="EMBL/GenBank/DDBJ databases">
        <authorList>
            <person name="Brusko S."/>
            <person name="Campbell R.A."/>
            <person name="Rubia G.C."/>
            <person name="Walstead R.N."/>
            <person name="Shah Z.V."/>
            <person name="Tahir R."/>
            <person name="Serrano M.G."/>
            <person name="Buck G."/>
            <person name="Lee V."/>
            <person name="Wang Y."/>
            <person name="Carvalho R."/>
            <person name="Voegtly L."/>
            <person name="Shi R."/>
            <person name="Duckworth R."/>
            <person name="Johnson A."/>
            <person name="Loviza R."/>
            <person name="Walstead R."/>
            <person name="Shah Z."/>
            <person name="Kiflezghi M."/>
            <person name="Wade K."/>
            <person name="Delesalle V.A."/>
            <person name="Bradley K.W."/>
            <person name="Asai D.J."/>
            <person name="Bowman C.A."/>
            <person name="Russell D.A."/>
            <person name="Pope W.H."/>
            <person name="Jacobs-Sera D."/>
            <person name="Hendrix R.W."/>
            <person name="Hatfull G.F."/>
        </authorList>
    </citation>
    <scope>NUCLEOTIDE SEQUENCE [LARGE SCALE GENOMIC DNA]</scope>
</reference>
<dbReference type="OrthoDB" id="12637at10239"/>
<name>A0A0H4TI72_9CAUD</name>
<dbReference type="Proteomes" id="UP000201155">
    <property type="component" value="Segment"/>
</dbReference>